<dbReference type="AlphaFoldDB" id="A0A6N8F2A4"/>
<comment type="caution">
    <text evidence="1">The sequence shown here is derived from an EMBL/GenBank/DDBJ whole genome shotgun (WGS) entry which is preliminary data.</text>
</comment>
<dbReference type="EMBL" id="WNZZ01000034">
    <property type="protein sequence ID" value="MUG26059.1"/>
    <property type="molecule type" value="Genomic_DNA"/>
</dbReference>
<sequence length="188" mass="21187">MFYEFSHRHTPCLVDGIADTVILSRETKATTIIGKEYLFNGLFAPTSSVAPGSSVETDDFFLVQTMRLSTEKDKYCSLLKTNVTTEIQRYTQEYDKNDNPVGDPDFVFVEEAKGFAQFVTAQLRLEDPGLLPSTAYVLILQTSADIKRPQGLVSPDRVLLKGRPYQVDVVDDLKYPNLLHVQLSEDTR</sequence>
<dbReference type="Proteomes" id="UP000442469">
    <property type="component" value="Unassembled WGS sequence"/>
</dbReference>
<accession>A0A6N8F2A4</accession>
<protein>
    <submittedName>
        <fullName evidence="1">Uncharacterized protein</fullName>
    </submittedName>
</protein>
<gene>
    <name evidence="1" type="ORF">GNQ08_27230</name>
</gene>
<dbReference type="RefSeq" id="WP_155621299.1">
    <property type="nucleotide sequence ID" value="NZ_WNZZ01000034.1"/>
</dbReference>
<evidence type="ECO:0000313" key="2">
    <source>
        <dbReference type="Proteomes" id="UP000442469"/>
    </source>
</evidence>
<evidence type="ECO:0000313" key="1">
    <source>
        <dbReference type="EMBL" id="MUG26059.1"/>
    </source>
</evidence>
<reference evidence="1 2" key="1">
    <citation type="submission" date="2019-11" db="EMBL/GenBank/DDBJ databases">
        <title>Draft genome sequences of five Paenibacillus species of dairy origin.</title>
        <authorList>
            <person name="Olajide A.M."/>
            <person name="Chen S."/>
            <person name="Lapointe G."/>
        </authorList>
    </citation>
    <scope>NUCLEOTIDE SEQUENCE [LARGE SCALE GENOMIC DNA]</scope>
    <source>
        <strain evidence="1 2">3CT49</strain>
    </source>
</reference>
<proteinExistence type="predicted"/>
<name>A0A6N8F2A4_PAEMA</name>
<organism evidence="1 2">
    <name type="scientific">Paenibacillus macerans</name>
    <name type="common">Bacillus macerans</name>
    <dbReference type="NCBI Taxonomy" id="44252"/>
    <lineage>
        <taxon>Bacteria</taxon>
        <taxon>Bacillati</taxon>
        <taxon>Bacillota</taxon>
        <taxon>Bacilli</taxon>
        <taxon>Bacillales</taxon>
        <taxon>Paenibacillaceae</taxon>
        <taxon>Paenibacillus</taxon>
    </lineage>
</organism>